<proteinExistence type="predicted"/>
<organism evidence="1 2">
    <name type="scientific">Zunongwangia atlantica 22II14-10F7</name>
    <dbReference type="NCBI Taxonomy" id="1185767"/>
    <lineage>
        <taxon>Bacteria</taxon>
        <taxon>Pseudomonadati</taxon>
        <taxon>Bacteroidota</taxon>
        <taxon>Flavobacteriia</taxon>
        <taxon>Flavobacteriales</taxon>
        <taxon>Flavobacteriaceae</taxon>
        <taxon>Zunongwangia</taxon>
    </lineage>
</organism>
<reference evidence="1 2" key="1">
    <citation type="submission" date="2013-04" db="EMBL/GenBank/DDBJ databases">
        <title>Zunongwangia sp. 22II14-10F7 Genome Sequencing.</title>
        <authorList>
            <person name="Lai Q."/>
            <person name="Shao Z."/>
        </authorList>
    </citation>
    <scope>NUCLEOTIDE SEQUENCE [LARGE SCALE GENOMIC DNA]</scope>
    <source>
        <strain evidence="1 2">22II14-10F7</strain>
    </source>
</reference>
<evidence type="ECO:0000313" key="2">
    <source>
        <dbReference type="Proteomes" id="UP000192746"/>
    </source>
</evidence>
<keyword evidence="2" id="KW-1185">Reference proteome</keyword>
<name>A0A1Y1SYU7_9FLAO</name>
<accession>A0A1Y1SYU7</accession>
<dbReference type="EMBL" id="ARYN01000036">
    <property type="protein sequence ID" value="ORL43574.1"/>
    <property type="molecule type" value="Genomic_DNA"/>
</dbReference>
<dbReference type="AlphaFoldDB" id="A0A1Y1SYU7"/>
<dbReference type="Proteomes" id="UP000192746">
    <property type="component" value="Unassembled WGS sequence"/>
</dbReference>
<sequence>MFIILFVSCEPEETTVIDEEILTTNIEFYPEERYSGNDQSLPTLKLALRTSEIYPCFNYQIDFDESFKNNEMTINITGIHKPDLCLAAFGPAYGFLELPETTEKLKIERAEKTDVYEVNINSKQIEILPKNAEFTDLVNPVTFRYPENSFAVVCGTNLEQTDLCANFLEKLDDISSLSSYTFPSNGRIPYPDSSSGNWNNTPSKYFIYENESTFENVLQQFEMFVQDSLSPDDGNSIGIITWDNRTYYSYELLE</sequence>
<protein>
    <submittedName>
        <fullName evidence="1">Uncharacterized protein</fullName>
    </submittedName>
</protein>
<gene>
    <name evidence="1" type="ORF">IIF7_20121</name>
</gene>
<comment type="caution">
    <text evidence="1">The sequence shown here is derived from an EMBL/GenBank/DDBJ whole genome shotgun (WGS) entry which is preliminary data.</text>
</comment>
<evidence type="ECO:0000313" key="1">
    <source>
        <dbReference type="EMBL" id="ORL43574.1"/>
    </source>
</evidence>